<comment type="caution">
    <text evidence="2">The sequence shown here is derived from an EMBL/GenBank/DDBJ whole genome shotgun (WGS) entry which is preliminary data.</text>
</comment>
<evidence type="ECO:0000313" key="2">
    <source>
        <dbReference type="EMBL" id="TMW99130.1"/>
    </source>
</evidence>
<sequence length="217" mass="25548">MILVEVAKKRLQQLRDDEWESLINKPYANSGRLRRKIVDHTILHHFRLEVFYKIIDCQLQEFNDHFTKVTSDLFHGVACLNLVNSFSSYDIGKTMRMTELYPDDFDQFSMGVLQNQLANYIIDVRDTDKRFFDLGGLCGLSRKLIETKKNLTYPFIFCLVKFVLLLSVVTATVERAFFVMKYIKNDLRNRMGDEFLHGCIVPYVEKKYFVLFLTSLL</sequence>
<evidence type="ECO:0008006" key="3">
    <source>
        <dbReference type="Google" id="ProtNLM"/>
    </source>
</evidence>
<dbReference type="PANTHER" id="PTHR11697">
    <property type="entry name" value="GENERAL TRANSCRIPTION FACTOR 2-RELATED ZINC FINGER PROTEIN"/>
    <property type="match status" value="1"/>
</dbReference>
<keyword evidence="1" id="KW-0472">Membrane</keyword>
<accession>A0A6N2C077</accession>
<feature type="transmembrane region" description="Helical" evidence="1">
    <location>
        <begin position="151"/>
        <end position="173"/>
    </location>
</feature>
<dbReference type="EMBL" id="RXGB01001394">
    <property type="protein sequence ID" value="TMW99130.1"/>
    <property type="molecule type" value="Genomic_DNA"/>
</dbReference>
<protein>
    <recommendedName>
        <fullName evidence="3">HAT C-terminal dimerisation domain-containing protein</fullName>
    </recommendedName>
</protein>
<reference evidence="2" key="1">
    <citation type="submission" date="2019-05" db="EMBL/GenBank/DDBJ databases">
        <title>The de novo reference genome and transcriptome assemblies of the wild tomato species Solanum chilense.</title>
        <authorList>
            <person name="Stam R."/>
            <person name="Nosenko T."/>
            <person name="Hoerger A.C."/>
            <person name="Stephan W."/>
            <person name="Seidel M.A."/>
            <person name="Kuhn J.M.M."/>
            <person name="Haberer G."/>
            <person name="Tellier A."/>
        </authorList>
    </citation>
    <scope>NUCLEOTIDE SEQUENCE</scope>
    <source>
        <tissue evidence="2">Mature leaves</tissue>
    </source>
</reference>
<proteinExistence type="predicted"/>
<keyword evidence="1" id="KW-0812">Transmembrane</keyword>
<keyword evidence="1" id="KW-1133">Transmembrane helix</keyword>
<dbReference type="AlphaFoldDB" id="A0A6N2C077"/>
<dbReference type="PANTHER" id="PTHR11697:SF230">
    <property type="entry name" value="ZINC FINGER, MYM DOMAIN CONTAINING 1"/>
    <property type="match status" value="1"/>
</dbReference>
<evidence type="ECO:0000256" key="1">
    <source>
        <dbReference type="SAM" id="Phobius"/>
    </source>
</evidence>
<organism evidence="2">
    <name type="scientific">Solanum chilense</name>
    <name type="common">Tomato</name>
    <name type="synonym">Lycopersicon chilense</name>
    <dbReference type="NCBI Taxonomy" id="4083"/>
    <lineage>
        <taxon>Eukaryota</taxon>
        <taxon>Viridiplantae</taxon>
        <taxon>Streptophyta</taxon>
        <taxon>Embryophyta</taxon>
        <taxon>Tracheophyta</taxon>
        <taxon>Spermatophyta</taxon>
        <taxon>Magnoliopsida</taxon>
        <taxon>eudicotyledons</taxon>
        <taxon>Gunneridae</taxon>
        <taxon>Pentapetalae</taxon>
        <taxon>asterids</taxon>
        <taxon>lamiids</taxon>
        <taxon>Solanales</taxon>
        <taxon>Solanaceae</taxon>
        <taxon>Solanoideae</taxon>
        <taxon>Solaneae</taxon>
        <taxon>Solanum</taxon>
        <taxon>Solanum subgen. Lycopersicon</taxon>
    </lineage>
</organism>
<gene>
    <name evidence="2" type="ORF">EJD97_002994</name>
</gene>
<dbReference type="InterPro" id="IPR055298">
    <property type="entry name" value="AtLOH3-like"/>
</dbReference>
<name>A0A6N2C077_SOLCI</name>